<comment type="cofactor">
    <cofactor evidence="1">
        <name>a divalent metal cation</name>
        <dbReference type="ChEBI" id="CHEBI:60240"/>
    </cofactor>
</comment>
<reference evidence="6 7" key="1">
    <citation type="submission" date="2021-01" db="EMBL/GenBank/DDBJ databases">
        <title>Genome Sequencing of Type Strains.</title>
        <authorList>
            <person name="Lemaire J.F."/>
            <person name="Inderbitzin P."/>
            <person name="Collins S.B."/>
            <person name="Wespe N."/>
            <person name="Knight-Connoni V."/>
        </authorList>
    </citation>
    <scope>NUCLEOTIDE SEQUENCE [LARGE SCALE GENOMIC DNA]</scope>
    <source>
        <strain evidence="6 7">DSM 14730</strain>
    </source>
</reference>
<evidence type="ECO:0000256" key="4">
    <source>
        <dbReference type="ARBA" id="ARBA00023002"/>
    </source>
</evidence>
<evidence type="ECO:0000256" key="2">
    <source>
        <dbReference type="ARBA" id="ARBA00009464"/>
    </source>
</evidence>
<dbReference type="RefSeq" id="WP_188400917.1">
    <property type="nucleotide sequence ID" value="NZ_BMCE01000001.1"/>
</dbReference>
<keyword evidence="4 6" id="KW-0560">Oxidoreductase</keyword>
<dbReference type="Pfam" id="PF04166">
    <property type="entry name" value="PdxA"/>
    <property type="match status" value="1"/>
</dbReference>
<evidence type="ECO:0000313" key="6">
    <source>
        <dbReference type="EMBL" id="MBN3546609.1"/>
    </source>
</evidence>
<gene>
    <name evidence="6" type="primary">pdxA</name>
    <name evidence="6" type="ORF">JYA64_14980</name>
</gene>
<keyword evidence="7" id="KW-1185">Reference proteome</keyword>
<evidence type="ECO:0000256" key="1">
    <source>
        <dbReference type="ARBA" id="ARBA00001968"/>
    </source>
</evidence>
<dbReference type="EC" id="1.1.1.262" evidence="6"/>
<evidence type="ECO:0000313" key="7">
    <source>
        <dbReference type="Proteomes" id="UP001319060"/>
    </source>
</evidence>
<dbReference type="InterPro" id="IPR005255">
    <property type="entry name" value="PdxA_fam"/>
</dbReference>
<organism evidence="6 7">
    <name type="scientific">Fictibacillus barbaricus</name>
    <dbReference type="NCBI Taxonomy" id="182136"/>
    <lineage>
        <taxon>Bacteria</taxon>
        <taxon>Bacillati</taxon>
        <taxon>Bacillota</taxon>
        <taxon>Bacilli</taxon>
        <taxon>Bacillales</taxon>
        <taxon>Fictibacillaceae</taxon>
        <taxon>Fictibacillus</taxon>
    </lineage>
</organism>
<accession>A0ABS2ZH10</accession>
<dbReference type="PANTHER" id="PTHR30004:SF6">
    <property type="entry name" value="D-THREONATE 4-PHOSPHATE DEHYDROGENASE"/>
    <property type="match status" value="1"/>
</dbReference>
<dbReference type="Gene3D" id="3.40.718.10">
    <property type="entry name" value="Isopropylmalate Dehydrogenase"/>
    <property type="match status" value="1"/>
</dbReference>
<protein>
    <submittedName>
        <fullName evidence="6">4-hydroxythreonine-4-phosphate dehydrogenase PdxA</fullName>
        <ecNumber evidence="6">1.1.1.262</ecNumber>
    </submittedName>
</protein>
<dbReference type="Proteomes" id="UP001319060">
    <property type="component" value="Unassembled WGS sequence"/>
</dbReference>
<dbReference type="SUPFAM" id="SSF53659">
    <property type="entry name" value="Isocitrate/Isopropylmalate dehydrogenase-like"/>
    <property type="match status" value="1"/>
</dbReference>
<dbReference type="PANTHER" id="PTHR30004">
    <property type="entry name" value="4-HYDROXYTHREONINE-4-PHOSPHATE DEHYDROGENASE"/>
    <property type="match status" value="1"/>
</dbReference>
<evidence type="ECO:0000256" key="5">
    <source>
        <dbReference type="ARBA" id="ARBA00023027"/>
    </source>
</evidence>
<comment type="similarity">
    <text evidence="2">Belongs to the PdxA family. PdxA2 subfamily.</text>
</comment>
<dbReference type="EMBL" id="JAFHKS010000044">
    <property type="protein sequence ID" value="MBN3546609.1"/>
    <property type="molecule type" value="Genomic_DNA"/>
</dbReference>
<keyword evidence="5" id="KW-0520">NAD</keyword>
<dbReference type="GO" id="GO:0050570">
    <property type="term" value="F:4-hydroxythreonine-4-phosphate dehydrogenase activity"/>
    <property type="evidence" value="ECO:0007669"/>
    <property type="project" value="UniProtKB-EC"/>
</dbReference>
<evidence type="ECO:0000256" key="3">
    <source>
        <dbReference type="ARBA" id="ARBA00022723"/>
    </source>
</evidence>
<keyword evidence="3" id="KW-0479">Metal-binding</keyword>
<proteinExistence type="inferred from homology"/>
<comment type="caution">
    <text evidence="6">The sequence shown here is derived from an EMBL/GenBank/DDBJ whole genome shotgun (WGS) entry which is preliminary data.</text>
</comment>
<dbReference type="NCBIfam" id="TIGR00557">
    <property type="entry name" value="pdxA"/>
    <property type="match status" value="1"/>
</dbReference>
<name>A0ABS2ZH10_9BACL</name>
<sequence>MRPVIAITMGDAAGVGPEIIIKAFENEMVQKICRPVVIGDSTILNRALNYVNSNLQINSITRIKDAVYEQGTIDCYDLNLLDEQLPVGKVSKEAGNAAFHYLEKAITLAKDKAIDAICTAPLNKEALHLAGHIYPGHTEILAELTDTSDYAMMLSAPNLKVIHVTTHVGLIKAVELINPDRVYQVIKLADETLKKAGIPSPKISVCGINPHAGENGLFGNGEEEEKIVPAVKKAQDEKIDVVGPLPADTLFFRATRGDFDIVIAMYHDQGHGPIKVLGLESGVNITVGLPIIRTSVDHGTAFDIAGKGIASEESLVEAIRQAVELAPKIEERDGLQC</sequence>